<accession>A0A3L9Y843</accession>
<keyword evidence="2" id="KW-0732">Signal</keyword>
<feature type="region of interest" description="Disordered" evidence="1">
    <location>
        <begin position="26"/>
        <end position="64"/>
    </location>
</feature>
<evidence type="ECO:0000256" key="1">
    <source>
        <dbReference type="SAM" id="MobiDB-lite"/>
    </source>
</evidence>
<proteinExistence type="predicted"/>
<reference evidence="3 4" key="1">
    <citation type="submission" date="2018-10" db="EMBL/GenBank/DDBJ databases">
        <authorList>
            <person name="Jung H.S."/>
            <person name="Jeon C.O."/>
        </authorList>
    </citation>
    <scope>NUCLEOTIDE SEQUENCE [LARGE SCALE GENOMIC DNA]</scope>
    <source>
        <strain evidence="3 4">MA-7-27</strain>
    </source>
</reference>
<evidence type="ECO:0000313" key="3">
    <source>
        <dbReference type="EMBL" id="RMA43448.1"/>
    </source>
</evidence>
<organism evidence="3 4">
    <name type="scientific">Rhodophyticola porphyridii</name>
    <dbReference type="NCBI Taxonomy" id="1852017"/>
    <lineage>
        <taxon>Bacteria</taxon>
        <taxon>Pseudomonadati</taxon>
        <taxon>Pseudomonadota</taxon>
        <taxon>Alphaproteobacteria</taxon>
        <taxon>Rhodobacterales</taxon>
        <taxon>Roseobacteraceae</taxon>
        <taxon>Rhodophyticola</taxon>
    </lineage>
</organism>
<name>A0A3L9Y843_9RHOB</name>
<protein>
    <recommendedName>
        <fullName evidence="5">Tim44 domain-containing protein</fullName>
    </recommendedName>
</protein>
<dbReference type="EMBL" id="RCNT01000001">
    <property type="protein sequence ID" value="RMA43448.1"/>
    <property type="molecule type" value="Genomic_DNA"/>
</dbReference>
<dbReference type="Proteomes" id="UP000281343">
    <property type="component" value="Unassembled WGS sequence"/>
</dbReference>
<evidence type="ECO:0000313" key="4">
    <source>
        <dbReference type="Proteomes" id="UP000281343"/>
    </source>
</evidence>
<feature type="signal peptide" evidence="2">
    <location>
        <begin position="1"/>
        <end position="22"/>
    </location>
</feature>
<dbReference type="RefSeq" id="WP_121896041.1">
    <property type="nucleotide sequence ID" value="NZ_RCNT01000001.1"/>
</dbReference>
<feature type="compositionally biased region" description="Low complexity" evidence="1">
    <location>
        <begin position="35"/>
        <end position="51"/>
    </location>
</feature>
<feature type="chain" id="PRO_5018087069" description="Tim44 domain-containing protein" evidence="2">
    <location>
        <begin position="23"/>
        <end position="64"/>
    </location>
</feature>
<evidence type="ECO:0008006" key="5">
    <source>
        <dbReference type="Google" id="ProtNLM"/>
    </source>
</evidence>
<comment type="caution">
    <text evidence="3">The sequence shown here is derived from an EMBL/GenBank/DDBJ whole genome shotgun (WGS) entry which is preliminary data.</text>
</comment>
<dbReference type="AlphaFoldDB" id="A0A3L9Y843"/>
<gene>
    <name evidence="3" type="ORF">D9R08_00400</name>
</gene>
<keyword evidence="4" id="KW-1185">Reference proteome</keyword>
<sequence length="64" mass="6476">MTRAFLLTMAIAVGLFAQKMQAEEHRAQVAQNQSGPGTTLGAGPIAGTPPTGSHPAGAATLDLF</sequence>
<evidence type="ECO:0000256" key="2">
    <source>
        <dbReference type="SAM" id="SignalP"/>
    </source>
</evidence>